<dbReference type="InterPro" id="IPR050879">
    <property type="entry name" value="Acyltransferase_3"/>
</dbReference>
<keyword evidence="1" id="KW-0812">Transmembrane</keyword>
<reference evidence="3 4" key="1">
    <citation type="submission" date="2020-07" db="EMBL/GenBank/DDBJ databases">
        <authorList>
            <person name="Sun Q."/>
        </authorList>
    </citation>
    <scope>NUCLEOTIDE SEQUENCE [LARGE SCALE GENOMIC DNA]</scope>
    <source>
        <strain evidence="3 4">MAH-1</strain>
    </source>
</reference>
<feature type="transmembrane region" description="Helical" evidence="1">
    <location>
        <begin position="173"/>
        <end position="192"/>
    </location>
</feature>
<name>A0A7Y8Y587_9FLAO</name>
<dbReference type="Proteomes" id="UP000535020">
    <property type="component" value="Unassembled WGS sequence"/>
</dbReference>
<dbReference type="PANTHER" id="PTHR23028">
    <property type="entry name" value="ACETYLTRANSFERASE"/>
    <property type="match status" value="1"/>
</dbReference>
<accession>A0A7Y8Y587</accession>
<sequence>MEQNYFFPTDRIFGLDALRASAIVMVLLGHLTWILPQQYTTVNILLGLLGFLGVEIFFVLSGFLIGKILFRQFTDGAFTSKSVRSFLKRRWFRTLPNYFLILCVNIGIALGVIGYDIQSLWRYFFFVQNFNSQMPVFFPESWSLSVEEFAYVLLPIVLLLAVFVFRKAEKSKLFFGVIVFVFAIFISTKIYYTLTTGYNSLAEWNLYLKGVVVYRVDAIVTGVVCSWLALNKTEFWYKTRWLAAFSGICFGTFLIFGASFFGVTVDKHHFFWNVFFLPMLSVSIAAMLPLFSAWKSRPYGIGKPFTFISVISYSMYLLHYGVVMQLLHAFFLPHFGWHLTAVLYLGLTVLMSALLYRYFEKPITDLSETHRKR</sequence>
<feature type="transmembrane region" description="Helical" evidence="1">
    <location>
        <begin position="335"/>
        <end position="356"/>
    </location>
</feature>
<dbReference type="PANTHER" id="PTHR23028:SF53">
    <property type="entry name" value="ACYL_TRANSF_3 DOMAIN-CONTAINING PROTEIN"/>
    <property type="match status" value="1"/>
</dbReference>
<dbReference type="GO" id="GO:0016747">
    <property type="term" value="F:acyltransferase activity, transferring groups other than amino-acyl groups"/>
    <property type="evidence" value="ECO:0007669"/>
    <property type="project" value="InterPro"/>
</dbReference>
<proteinExistence type="predicted"/>
<dbReference type="GO" id="GO:0000271">
    <property type="term" value="P:polysaccharide biosynthetic process"/>
    <property type="evidence" value="ECO:0007669"/>
    <property type="project" value="TreeGrafter"/>
</dbReference>
<keyword evidence="3" id="KW-0808">Transferase</keyword>
<feature type="transmembrane region" description="Helical" evidence="1">
    <location>
        <begin position="270"/>
        <end position="293"/>
    </location>
</feature>
<dbReference type="InterPro" id="IPR002656">
    <property type="entry name" value="Acyl_transf_3_dom"/>
</dbReference>
<dbReference type="AlphaFoldDB" id="A0A7Y8Y587"/>
<feature type="transmembrane region" description="Helical" evidence="1">
    <location>
        <begin position="212"/>
        <end position="230"/>
    </location>
</feature>
<evidence type="ECO:0000256" key="1">
    <source>
        <dbReference type="SAM" id="Phobius"/>
    </source>
</evidence>
<feature type="transmembrane region" description="Helical" evidence="1">
    <location>
        <begin position="149"/>
        <end position="166"/>
    </location>
</feature>
<dbReference type="RefSeq" id="WP_176006938.1">
    <property type="nucleotide sequence ID" value="NZ_JABWMI010000015.1"/>
</dbReference>
<dbReference type="EMBL" id="JACBJI010000006">
    <property type="protein sequence ID" value="NYA72133.1"/>
    <property type="molecule type" value="Genomic_DNA"/>
</dbReference>
<feature type="transmembrane region" description="Helical" evidence="1">
    <location>
        <begin position="242"/>
        <end position="264"/>
    </location>
</feature>
<keyword evidence="1" id="KW-1133">Transmembrane helix</keyword>
<evidence type="ECO:0000313" key="4">
    <source>
        <dbReference type="Proteomes" id="UP000535020"/>
    </source>
</evidence>
<protein>
    <submittedName>
        <fullName evidence="3">Acyltransferase</fullName>
    </submittedName>
</protein>
<feature type="transmembrane region" description="Helical" evidence="1">
    <location>
        <begin position="305"/>
        <end position="323"/>
    </location>
</feature>
<feature type="domain" description="Acyltransferase 3" evidence="2">
    <location>
        <begin position="14"/>
        <end position="357"/>
    </location>
</feature>
<feature type="transmembrane region" description="Helical" evidence="1">
    <location>
        <begin position="45"/>
        <end position="70"/>
    </location>
</feature>
<gene>
    <name evidence="3" type="ORF">HZF10_14485</name>
</gene>
<organism evidence="3 4">
    <name type="scientific">Flavobacterium agri</name>
    <dbReference type="NCBI Taxonomy" id="2743471"/>
    <lineage>
        <taxon>Bacteria</taxon>
        <taxon>Pseudomonadati</taxon>
        <taxon>Bacteroidota</taxon>
        <taxon>Flavobacteriia</taxon>
        <taxon>Flavobacteriales</taxon>
        <taxon>Flavobacteriaceae</taxon>
        <taxon>Flavobacterium</taxon>
    </lineage>
</organism>
<dbReference type="Pfam" id="PF01757">
    <property type="entry name" value="Acyl_transf_3"/>
    <property type="match status" value="1"/>
</dbReference>
<keyword evidence="3" id="KW-0012">Acyltransferase</keyword>
<keyword evidence="4" id="KW-1185">Reference proteome</keyword>
<keyword evidence="1" id="KW-0472">Membrane</keyword>
<evidence type="ECO:0000259" key="2">
    <source>
        <dbReference type="Pfam" id="PF01757"/>
    </source>
</evidence>
<feature type="transmembrane region" description="Helical" evidence="1">
    <location>
        <begin position="12"/>
        <end position="33"/>
    </location>
</feature>
<comment type="caution">
    <text evidence="3">The sequence shown here is derived from an EMBL/GenBank/DDBJ whole genome shotgun (WGS) entry which is preliminary data.</text>
</comment>
<feature type="transmembrane region" description="Helical" evidence="1">
    <location>
        <begin position="91"/>
        <end position="115"/>
    </location>
</feature>
<evidence type="ECO:0000313" key="3">
    <source>
        <dbReference type="EMBL" id="NYA72133.1"/>
    </source>
</evidence>
<dbReference type="GO" id="GO:0016020">
    <property type="term" value="C:membrane"/>
    <property type="evidence" value="ECO:0007669"/>
    <property type="project" value="TreeGrafter"/>
</dbReference>